<feature type="region of interest" description="Disordered" evidence="1">
    <location>
        <begin position="245"/>
        <end position="267"/>
    </location>
</feature>
<feature type="compositionally biased region" description="Basic and acidic residues" evidence="1">
    <location>
        <begin position="256"/>
        <end position="267"/>
    </location>
</feature>
<dbReference type="InterPro" id="IPR001932">
    <property type="entry name" value="PPM-type_phosphatase-like_dom"/>
</dbReference>
<dbReference type="InterPro" id="IPR036457">
    <property type="entry name" value="PPM-type-like_dom_sf"/>
</dbReference>
<gene>
    <name evidence="3" type="ORF">J5A65_10455</name>
</gene>
<dbReference type="RefSeq" id="WP_212321754.1">
    <property type="nucleotide sequence ID" value="NZ_CP072384.1"/>
</dbReference>
<dbReference type="Proteomes" id="UP000678513">
    <property type="component" value="Chromosome"/>
</dbReference>
<organism evidence="3 4">
    <name type="scientific">Arachnia rubra</name>
    <dbReference type="NCBI Taxonomy" id="1547448"/>
    <lineage>
        <taxon>Bacteria</taxon>
        <taxon>Bacillati</taxon>
        <taxon>Actinomycetota</taxon>
        <taxon>Actinomycetes</taxon>
        <taxon>Propionibacteriales</taxon>
        <taxon>Propionibacteriaceae</taxon>
        <taxon>Arachnia</taxon>
    </lineage>
</organism>
<reference evidence="3 4" key="1">
    <citation type="submission" date="2021-03" db="EMBL/GenBank/DDBJ databases">
        <title>Human Oral Microbial Genomes.</title>
        <authorList>
            <person name="Johnston C.D."/>
            <person name="Chen T."/>
            <person name="Dewhirst F.E."/>
        </authorList>
    </citation>
    <scope>NUCLEOTIDE SEQUENCE [LARGE SCALE GENOMIC DNA]</scope>
    <source>
        <strain evidence="3 4">DSMZ 100122</strain>
    </source>
</reference>
<dbReference type="CDD" id="cd00143">
    <property type="entry name" value="PP2Cc"/>
    <property type="match status" value="1"/>
</dbReference>
<dbReference type="SUPFAM" id="SSF81606">
    <property type="entry name" value="PP2C-like"/>
    <property type="match status" value="1"/>
</dbReference>
<name>A0ABX7Y389_9ACTN</name>
<proteinExistence type="predicted"/>
<dbReference type="EMBL" id="CP072384">
    <property type="protein sequence ID" value="QUC07354.1"/>
    <property type="molecule type" value="Genomic_DNA"/>
</dbReference>
<protein>
    <submittedName>
        <fullName evidence="3">Serine/threonine-protein phosphatase</fullName>
    </submittedName>
</protein>
<keyword evidence="4" id="KW-1185">Reference proteome</keyword>
<dbReference type="SMART" id="SM00331">
    <property type="entry name" value="PP2C_SIG"/>
    <property type="match status" value="1"/>
</dbReference>
<feature type="domain" description="PPM-type phosphatase" evidence="2">
    <location>
        <begin position="9"/>
        <end position="228"/>
    </location>
</feature>
<dbReference type="SMART" id="SM00332">
    <property type="entry name" value="PP2Cc"/>
    <property type="match status" value="1"/>
</dbReference>
<sequence length="267" mass="28662">MTQPRMTVRFAAVTHPGLVRPDNEDACLAVPPVFLVADGMGGHEGGERASGEVRRRFQESCAGEWLSGAEITRIVRRAADNIESLEHRGRPPGSTVAGVALARYAGTPCWLVFNIGDSRVYLMRSGELRQISVDHSVGSHSGKGDRPRLTRALGAGLGSPVADQWLIRARVGDRMLVCTDGLSNAVEREQLAAAMVGDDDPQETVQRLLDEALAAGGRDNVSLAVVDCLEVIQVAGGELDDVMSLDESEEETVSWNHDDTIPDPEGK</sequence>
<accession>A0ABX7Y389</accession>
<evidence type="ECO:0000313" key="3">
    <source>
        <dbReference type="EMBL" id="QUC07354.1"/>
    </source>
</evidence>
<dbReference type="Pfam" id="PF13672">
    <property type="entry name" value="PP2C_2"/>
    <property type="match status" value="1"/>
</dbReference>
<evidence type="ECO:0000256" key="1">
    <source>
        <dbReference type="SAM" id="MobiDB-lite"/>
    </source>
</evidence>
<dbReference type="Gene3D" id="3.60.40.10">
    <property type="entry name" value="PPM-type phosphatase domain"/>
    <property type="match status" value="1"/>
</dbReference>
<evidence type="ECO:0000259" key="2">
    <source>
        <dbReference type="PROSITE" id="PS51746"/>
    </source>
</evidence>
<evidence type="ECO:0000313" key="4">
    <source>
        <dbReference type="Proteomes" id="UP000678513"/>
    </source>
</evidence>
<dbReference type="PROSITE" id="PS51746">
    <property type="entry name" value="PPM_2"/>
    <property type="match status" value="1"/>
</dbReference>